<dbReference type="eggNOG" id="COG1463">
    <property type="taxonomic scope" value="Bacteria"/>
</dbReference>
<proteinExistence type="predicted"/>
<dbReference type="NCBIfam" id="TIGR00996">
    <property type="entry name" value="Mtu_fam_mce"/>
    <property type="match status" value="1"/>
</dbReference>
<dbReference type="InterPro" id="IPR005693">
    <property type="entry name" value="Mce"/>
</dbReference>
<dbReference type="Proteomes" id="UP000028880">
    <property type="component" value="Unassembled WGS sequence"/>
</dbReference>
<dbReference type="GO" id="GO:0005576">
    <property type="term" value="C:extracellular region"/>
    <property type="evidence" value="ECO:0007669"/>
    <property type="project" value="TreeGrafter"/>
</dbReference>
<dbReference type="HOGENOM" id="CLU_044068_1_0_11"/>
<dbReference type="PANTHER" id="PTHR33371">
    <property type="entry name" value="INTERMEMBRANE PHOSPHOLIPID TRANSPORT SYSTEM BINDING PROTEIN MLAD-RELATED"/>
    <property type="match status" value="1"/>
</dbReference>
<dbReference type="EMBL" id="HG964446">
    <property type="protein sequence ID" value="CDO88564.1"/>
    <property type="molecule type" value="Genomic_DNA"/>
</dbReference>
<dbReference type="PANTHER" id="PTHR33371:SF4">
    <property type="entry name" value="INTERMEMBRANE PHOSPHOLIPID TRANSPORT SYSTEM BINDING PROTEIN MLAD"/>
    <property type="match status" value="1"/>
</dbReference>
<feature type="region of interest" description="Disordered" evidence="1">
    <location>
        <begin position="402"/>
        <end position="476"/>
    </location>
</feature>
<feature type="domain" description="Mce/MlaD" evidence="2">
    <location>
        <begin position="57"/>
        <end position="130"/>
    </location>
</feature>
<dbReference type="InterPro" id="IPR003399">
    <property type="entry name" value="Mce/MlaD"/>
</dbReference>
<evidence type="ECO:0000259" key="2">
    <source>
        <dbReference type="Pfam" id="PF02470"/>
    </source>
</evidence>
<reference evidence="4" key="2">
    <citation type="submission" date="2014-04" db="EMBL/GenBank/DDBJ databases">
        <authorList>
            <person name="Xu Y.W."/>
            <person name="Yang Q."/>
        </authorList>
    </citation>
    <scope>NUCLEOTIDE SEQUENCE</scope>
    <source>
        <strain evidence="4">DSM 44626</strain>
    </source>
</reference>
<evidence type="ECO:0000313" key="4">
    <source>
        <dbReference type="EMBL" id="CDO88564.1"/>
    </source>
</evidence>
<name>A0A024JYA8_9MYCO</name>
<organism evidence="4">
    <name type="scientific">Mycobacterium triplex</name>
    <dbReference type="NCBI Taxonomy" id="47839"/>
    <lineage>
        <taxon>Bacteria</taxon>
        <taxon>Bacillati</taxon>
        <taxon>Actinomycetota</taxon>
        <taxon>Actinomycetes</taxon>
        <taxon>Mycobacteriales</taxon>
        <taxon>Mycobacteriaceae</taxon>
        <taxon>Mycobacterium</taxon>
        <taxon>Mycobacterium simiae complex</taxon>
    </lineage>
</organism>
<dbReference type="AlphaFoldDB" id="A0A024JYA8"/>
<dbReference type="Pfam" id="PF11887">
    <property type="entry name" value="Mce4_CUP1"/>
    <property type="match status" value="1"/>
</dbReference>
<dbReference type="Gene3D" id="1.10.287.950">
    <property type="entry name" value="Methyl-accepting chemotaxis protein"/>
    <property type="match status" value="1"/>
</dbReference>
<dbReference type="InterPro" id="IPR052336">
    <property type="entry name" value="MlaD_Phospholipid_Transporter"/>
</dbReference>
<feature type="domain" description="Mammalian cell entry C-terminal" evidence="3">
    <location>
        <begin position="137"/>
        <end position="301"/>
    </location>
</feature>
<accession>A0A024JYA8</accession>
<protein>
    <submittedName>
        <fullName evidence="4">Virulence factor Mce family protein</fullName>
    </submittedName>
</protein>
<dbReference type="STRING" id="47839.BN973_02933"/>
<gene>
    <name evidence="4" type="ORF">BN973_02933</name>
</gene>
<dbReference type="InterPro" id="IPR024516">
    <property type="entry name" value="Mce_C"/>
</dbReference>
<evidence type="ECO:0000256" key="1">
    <source>
        <dbReference type="SAM" id="MobiDB-lite"/>
    </source>
</evidence>
<reference evidence="4" key="1">
    <citation type="journal article" date="2014" name="Genome Announc.">
        <title>Draft Genome Sequence of Mycobacterium triplex DSM 44626.</title>
        <authorList>
            <person name="Sassi M."/>
            <person name="Croce O."/>
            <person name="Robert C."/>
            <person name="Raoult D."/>
            <person name="Drancourt M."/>
        </authorList>
    </citation>
    <scope>NUCLEOTIDE SEQUENCE [LARGE SCALE GENOMIC DNA]</scope>
    <source>
        <strain evidence="4">DSM 44626</strain>
    </source>
</reference>
<sequence precursor="true">MKSRVSKIVSMVKNRLPQRVPVGKGRRSRVVLGGLLGCILVAGTGFVLSPGAGAHHIHVVAYFANSNGIFVGDQVRILGVPVGKIDAIEPQPHRAKITFWYDGKYRVPATADAAILAPSLVTARAIQLTPAYKSGPAMRDGAIIPQERTAVPVEWDDLRDQLAKLVATLQPAQPGGVSTLGEYIDTAADNLRGQGSNLRDTVIKLSQTFSALGDHSGDIFATIRNLATLVSALQDSTDGMRMLNNNLAAVTQLLADDPNEVANAVSDLNGAVQDVQGFLTENNASISATSEKLASVTSAVKDSLDDIKQTLHVTPTAFANFLNIYQPAQGSLSGAIAINNFANPISFLCGAIEAASRLGAEQSAKLCVQYLAPIIKNRQYNFLPVGLNPFVGASARPNELTYSEDWMRPDHIPAPAAPAPDEHMAPGEASGVPGAIATSSVPQQDQPAAPPPADQPTPTDAAAGLRGMMMPPGAGG</sequence>
<dbReference type="Pfam" id="PF02470">
    <property type="entry name" value="MlaD"/>
    <property type="match status" value="1"/>
</dbReference>
<evidence type="ECO:0000259" key="3">
    <source>
        <dbReference type="Pfam" id="PF11887"/>
    </source>
</evidence>